<dbReference type="EMBL" id="KV932262">
    <property type="protein sequence ID" value="PIO30813.1"/>
    <property type="molecule type" value="Genomic_DNA"/>
</dbReference>
<keyword evidence="3" id="KW-1185">Reference proteome</keyword>
<evidence type="ECO:0000313" key="3">
    <source>
        <dbReference type="Proteomes" id="UP000228934"/>
    </source>
</evidence>
<protein>
    <submittedName>
        <fullName evidence="2">Uncharacterized protein</fullName>
    </submittedName>
</protein>
<proteinExistence type="predicted"/>
<dbReference type="AlphaFoldDB" id="A0A2G9RUF5"/>
<accession>A0A2G9RUF5</accession>
<feature type="compositionally biased region" description="Polar residues" evidence="1">
    <location>
        <begin position="56"/>
        <end position="66"/>
    </location>
</feature>
<name>A0A2G9RUF5_AQUCT</name>
<dbReference type="Pfam" id="PF23116">
    <property type="entry name" value="HHD_RTEL1"/>
    <property type="match status" value="1"/>
</dbReference>
<organism evidence="2 3">
    <name type="scientific">Aquarana catesbeiana</name>
    <name type="common">American bullfrog</name>
    <name type="synonym">Rana catesbeiana</name>
    <dbReference type="NCBI Taxonomy" id="8400"/>
    <lineage>
        <taxon>Eukaryota</taxon>
        <taxon>Metazoa</taxon>
        <taxon>Chordata</taxon>
        <taxon>Craniata</taxon>
        <taxon>Vertebrata</taxon>
        <taxon>Euteleostomi</taxon>
        <taxon>Amphibia</taxon>
        <taxon>Batrachia</taxon>
        <taxon>Anura</taxon>
        <taxon>Neobatrachia</taxon>
        <taxon>Ranoidea</taxon>
        <taxon>Ranidae</taxon>
        <taxon>Aquarana</taxon>
    </lineage>
</organism>
<dbReference type="OrthoDB" id="19182at2759"/>
<evidence type="ECO:0000256" key="1">
    <source>
        <dbReference type="SAM" id="MobiDB-lite"/>
    </source>
</evidence>
<sequence length="100" mass="11174">MVCEIASLLTEKPEHYPLLREFHRFVRVPHKKMFNKLCEDLTGSSASKKKPLEMPQCSNGRSSTPTPQDPIASEDIHKLGPEAASFNGDSTGKSESKRNF</sequence>
<evidence type="ECO:0000313" key="2">
    <source>
        <dbReference type="EMBL" id="PIO30813.1"/>
    </source>
</evidence>
<reference evidence="3" key="1">
    <citation type="journal article" date="2017" name="Nat. Commun.">
        <title>The North American bullfrog draft genome provides insight into hormonal regulation of long noncoding RNA.</title>
        <authorList>
            <person name="Hammond S.A."/>
            <person name="Warren R.L."/>
            <person name="Vandervalk B.P."/>
            <person name="Kucuk E."/>
            <person name="Khan H."/>
            <person name="Gibb E.A."/>
            <person name="Pandoh P."/>
            <person name="Kirk H."/>
            <person name="Zhao Y."/>
            <person name="Jones M."/>
            <person name="Mungall A.J."/>
            <person name="Coope R."/>
            <person name="Pleasance S."/>
            <person name="Moore R.A."/>
            <person name="Holt R.A."/>
            <person name="Round J.M."/>
            <person name="Ohora S."/>
            <person name="Walle B.V."/>
            <person name="Veldhoen N."/>
            <person name="Helbing C.C."/>
            <person name="Birol I."/>
        </authorList>
    </citation>
    <scope>NUCLEOTIDE SEQUENCE [LARGE SCALE GENOMIC DNA]</scope>
</reference>
<gene>
    <name evidence="2" type="ORF">AB205_0207570</name>
</gene>
<dbReference type="Proteomes" id="UP000228934">
    <property type="component" value="Unassembled WGS sequence"/>
</dbReference>
<feature type="region of interest" description="Disordered" evidence="1">
    <location>
        <begin position="44"/>
        <end position="100"/>
    </location>
</feature>